<evidence type="ECO:0000313" key="1">
    <source>
        <dbReference type="EMBL" id="SKA52586.1"/>
    </source>
</evidence>
<protein>
    <recommendedName>
        <fullName evidence="3">Morphogenetic protein</fullName>
    </recommendedName>
</protein>
<evidence type="ECO:0000313" key="2">
    <source>
        <dbReference type="Proteomes" id="UP000191116"/>
    </source>
</evidence>
<proteinExistence type="predicted"/>
<reference evidence="1 2" key="1">
    <citation type="submission" date="2017-02" db="EMBL/GenBank/DDBJ databases">
        <authorList>
            <person name="Peterson S.W."/>
        </authorList>
    </citation>
    <scope>NUCLEOTIDE SEQUENCE [LARGE SCALE GENOMIC DNA]</scope>
    <source>
        <strain evidence="1 2">CECT 9189</strain>
    </source>
</reference>
<organism evidence="1 2">
    <name type="scientific">Photobacterium toruni</name>
    <dbReference type="NCBI Taxonomy" id="1935446"/>
    <lineage>
        <taxon>Bacteria</taxon>
        <taxon>Pseudomonadati</taxon>
        <taxon>Pseudomonadota</taxon>
        <taxon>Gammaproteobacteria</taxon>
        <taxon>Vibrionales</taxon>
        <taxon>Vibrionaceae</taxon>
        <taxon>Photobacterium</taxon>
    </lineage>
</organism>
<dbReference type="Proteomes" id="UP000191116">
    <property type="component" value="Unassembled WGS sequence"/>
</dbReference>
<dbReference type="EMBL" id="FUWP01000025">
    <property type="protein sequence ID" value="SKA52586.1"/>
    <property type="molecule type" value="Genomic_DNA"/>
</dbReference>
<sequence>MFAPFSLPSNPDQKTIIREATTAETLDFCDVMIDHEEALTTKFLNTVQDKASYTDCAKWTAQDRRLALFWYWIHTTEDTHVDLDYTCPHCQKTHNHQFDMRDLASDYQEMQGKAERDLKFNSRRLLVTPLKGHHMETLENMRLGLSVHKTDSSHYLRLKADICVQTLLFEISFTDDHEDDEGKRISSINNWVRELSETKFHELQEKVSALQDEMIHGLPSTIRDGKIMLKSPKHICPNTKDKEVTTELLLPFRDYMRIPRI</sequence>
<dbReference type="AlphaFoldDB" id="A0A1T4UJ07"/>
<gene>
    <name evidence="1" type="ORF">CZ814_03305</name>
</gene>
<accession>A0A1T4UJ07</accession>
<dbReference type="OrthoDB" id="6631534at2"/>
<dbReference type="RefSeq" id="WP_080176023.1">
    <property type="nucleotide sequence ID" value="NZ_AP024857.1"/>
</dbReference>
<evidence type="ECO:0008006" key="3">
    <source>
        <dbReference type="Google" id="ProtNLM"/>
    </source>
</evidence>
<name>A0A1T4UJ07_9GAMM</name>